<sequence length="354" mass="39856">MASKNKFQRTQRVPGWIHIALIILLSISFYATGEGYSAVLPAFASYAFALAVIILIYASTIDLGNRIIRNQSIGRPVIFIVLASLITFSGNFNAFFTKFQTETIYRQELTLHKNELNELQSNTTKAIATIIAPEVALENEVNKLYKQLETQVLDPQRSGFGQRAKALLAEISNTLGQPLTELSTTKPQVALDGYKKQIDEILKARKNDTAYRLALNLAATVTQETKEQIEQIDSVLLSGSSKRIKDEGYGLIQKSVDVYNKLRTDVDTFVNDKKLFNMQPTTFAAEEIGKIDYSLKTGFRDYLSTSLFITFFSFFIDLAAALYLIFMFRSKIQSLTEEDHIAQYQKTKGRSSLD</sequence>
<feature type="transmembrane region" description="Helical" evidence="1">
    <location>
        <begin position="43"/>
        <end position="64"/>
    </location>
</feature>
<protein>
    <submittedName>
        <fullName evidence="2">Uncharacterized protein</fullName>
    </submittedName>
</protein>
<reference evidence="2 3" key="1">
    <citation type="submission" date="2017-08" db="EMBL/GenBank/DDBJ databases">
        <title>Reclassification of Bisgaard taxon 37 and 44.</title>
        <authorList>
            <person name="Christensen H."/>
        </authorList>
    </citation>
    <scope>NUCLEOTIDE SEQUENCE [LARGE SCALE GENOMIC DNA]</scope>
    <source>
        <strain evidence="2 3">B96_3</strain>
    </source>
</reference>
<evidence type="ECO:0000256" key="1">
    <source>
        <dbReference type="SAM" id="Phobius"/>
    </source>
</evidence>
<feature type="transmembrane region" description="Helical" evidence="1">
    <location>
        <begin position="76"/>
        <end position="96"/>
    </location>
</feature>
<keyword evidence="1" id="KW-0472">Membrane</keyword>
<keyword evidence="1" id="KW-1133">Transmembrane helix</keyword>
<name>A0A3A1Y6P7_9GAMM</name>
<feature type="transmembrane region" description="Helical" evidence="1">
    <location>
        <begin position="12"/>
        <end position="31"/>
    </location>
</feature>
<keyword evidence="3" id="KW-1185">Reference proteome</keyword>
<organism evidence="2 3">
    <name type="scientific">Psittacicella hinzii</name>
    <dbReference type="NCBI Taxonomy" id="2028575"/>
    <lineage>
        <taxon>Bacteria</taxon>
        <taxon>Pseudomonadati</taxon>
        <taxon>Pseudomonadota</taxon>
        <taxon>Gammaproteobacteria</taxon>
        <taxon>Pasteurellales</taxon>
        <taxon>Psittacicellaceae</taxon>
        <taxon>Psittacicella</taxon>
    </lineage>
</organism>
<gene>
    <name evidence="2" type="ORF">CKF54_04130</name>
</gene>
<dbReference type="AlphaFoldDB" id="A0A3A1Y6P7"/>
<feature type="transmembrane region" description="Helical" evidence="1">
    <location>
        <begin position="302"/>
        <end position="326"/>
    </location>
</feature>
<evidence type="ECO:0000313" key="2">
    <source>
        <dbReference type="EMBL" id="RIY32888.1"/>
    </source>
</evidence>
<dbReference type="OrthoDB" id="5670643at2"/>
<accession>A0A3A1Y6P7</accession>
<evidence type="ECO:0000313" key="3">
    <source>
        <dbReference type="Proteomes" id="UP000265691"/>
    </source>
</evidence>
<dbReference type="EMBL" id="NRHC01000043">
    <property type="protein sequence ID" value="RIY32888.1"/>
    <property type="molecule type" value="Genomic_DNA"/>
</dbReference>
<keyword evidence="1" id="KW-0812">Transmembrane</keyword>
<dbReference type="RefSeq" id="WP_119525060.1">
    <property type="nucleotide sequence ID" value="NZ_NRHC01000043.1"/>
</dbReference>
<dbReference type="Proteomes" id="UP000265691">
    <property type="component" value="Unassembled WGS sequence"/>
</dbReference>
<proteinExistence type="predicted"/>
<comment type="caution">
    <text evidence="2">The sequence shown here is derived from an EMBL/GenBank/DDBJ whole genome shotgun (WGS) entry which is preliminary data.</text>
</comment>